<dbReference type="InterPro" id="IPR051533">
    <property type="entry name" value="WaaL-like"/>
</dbReference>
<feature type="transmembrane region" description="Helical" evidence="5">
    <location>
        <begin position="131"/>
        <end position="151"/>
    </location>
</feature>
<evidence type="ECO:0000313" key="8">
    <source>
        <dbReference type="Proteomes" id="UP000540519"/>
    </source>
</evidence>
<evidence type="ECO:0000256" key="4">
    <source>
        <dbReference type="ARBA" id="ARBA00023136"/>
    </source>
</evidence>
<comment type="subcellular location">
    <subcellularLocation>
        <location evidence="1">Membrane</location>
        <topology evidence="1">Multi-pass membrane protein</topology>
    </subcellularLocation>
</comment>
<dbReference type="InterPro" id="IPR007016">
    <property type="entry name" value="O-antigen_ligase-rel_domated"/>
</dbReference>
<keyword evidence="3 5" id="KW-1133">Transmembrane helix</keyword>
<evidence type="ECO:0000256" key="2">
    <source>
        <dbReference type="ARBA" id="ARBA00022692"/>
    </source>
</evidence>
<dbReference type="RefSeq" id="WP_155600329.1">
    <property type="nucleotide sequence ID" value="NZ_RCNR01000027.1"/>
</dbReference>
<name>A0A7X2ZV48_9FLAO</name>
<dbReference type="Proteomes" id="UP000540519">
    <property type="component" value="Unassembled WGS sequence"/>
</dbReference>
<evidence type="ECO:0000256" key="1">
    <source>
        <dbReference type="ARBA" id="ARBA00004141"/>
    </source>
</evidence>
<keyword evidence="4 5" id="KW-0472">Membrane</keyword>
<keyword evidence="8" id="KW-1185">Reference proteome</keyword>
<dbReference type="GO" id="GO:0016874">
    <property type="term" value="F:ligase activity"/>
    <property type="evidence" value="ECO:0007669"/>
    <property type="project" value="UniProtKB-KW"/>
</dbReference>
<evidence type="ECO:0000256" key="5">
    <source>
        <dbReference type="SAM" id="Phobius"/>
    </source>
</evidence>
<dbReference type="AlphaFoldDB" id="A0A7X2ZV48"/>
<feature type="transmembrane region" description="Helical" evidence="5">
    <location>
        <begin position="285"/>
        <end position="309"/>
    </location>
</feature>
<organism evidence="7 8">
    <name type="scientific">Zobellia amurskyensis</name>
    <dbReference type="NCBI Taxonomy" id="248905"/>
    <lineage>
        <taxon>Bacteria</taxon>
        <taxon>Pseudomonadati</taxon>
        <taxon>Bacteroidota</taxon>
        <taxon>Flavobacteriia</taxon>
        <taxon>Flavobacteriales</taxon>
        <taxon>Flavobacteriaceae</taxon>
        <taxon>Zobellia</taxon>
    </lineage>
</organism>
<gene>
    <name evidence="7" type="ORF">D9O36_13755</name>
</gene>
<feature type="transmembrane region" description="Helical" evidence="5">
    <location>
        <begin position="199"/>
        <end position="219"/>
    </location>
</feature>
<evidence type="ECO:0000256" key="3">
    <source>
        <dbReference type="ARBA" id="ARBA00022989"/>
    </source>
</evidence>
<dbReference type="EMBL" id="RCNR01000027">
    <property type="protein sequence ID" value="MUH36914.1"/>
    <property type="molecule type" value="Genomic_DNA"/>
</dbReference>
<accession>A0A7X2ZV48</accession>
<dbReference type="PANTHER" id="PTHR37422">
    <property type="entry name" value="TEICHURONIC ACID BIOSYNTHESIS PROTEIN TUAE"/>
    <property type="match status" value="1"/>
</dbReference>
<feature type="transmembrane region" description="Helical" evidence="5">
    <location>
        <begin position="31"/>
        <end position="47"/>
    </location>
</feature>
<feature type="transmembrane region" description="Helical" evidence="5">
    <location>
        <begin position="79"/>
        <end position="99"/>
    </location>
</feature>
<feature type="transmembrane region" description="Helical" evidence="5">
    <location>
        <begin position="54"/>
        <end position="73"/>
    </location>
</feature>
<evidence type="ECO:0000259" key="6">
    <source>
        <dbReference type="Pfam" id="PF04932"/>
    </source>
</evidence>
<dbReference type="PANTHER" id="PTHR37422:SF13">
    <property type="entry name" value="LIPOPOLYSACCHARIDE BIOSYNTHESIS PROTEIN PA4999-RELATED"/>
    <property type="match status" value="1"/>
</dbReference>
<dbReference type="GO" id="GO:0016020">
    <property type="term" value="C:membrane"/>
    <property type="evidence" value="ECO:0007669"/>
    <property type="project" value="UniProtKB-SubCell"/>
</dbReference>
<protein>
    <submittedName>
        <fullName evidence="7">O-antigen ligase domain-containing protein</fullName>
    </submittedName>
</protein>
<feature type="transmembrane region" description="Helical" evidence="5">
    <location>
        <begin position="7"/>
        <end position="25"/>
    </location>
</feature>
<proteinExistence type="predicted"/>
<reference evidence="7 8" key="1">
    <citation type="journal article" date="2019" name="Mar. Drugs">
        <title>Comparative Genomics and CAZyme Genome Repertoires of Marine Zobellia amurskyensis KMM 3526(T) and Zobellia laminariae KMM 3676(T).</title>
        <authorList>
            <person name="Chernysheva N."/>
            <person name="Bystritskaya E."/>
            <person name="Stenkova A."/>
            <person name="Golovkin I."/>
            <person name="Nedashkovskaya O."/>
            <person name="Isaeva M."/>
        </authorList>
    </citation>
    <scope>NUCLEOTIDE SEQUENCE [LARGE SCALE GENOMIC DNA]</scope>
    <source>
        <strain evidence="7 8">KMM 3526</strain>
    </source>
</reference>
<dbReference type="Pfam" id="PF04932">
    <property type="entry name" value="Wzy_C"/>
    <property type="match status" value="1"/>
</dbReference>
<keyword evidence="7" id="KW-0436">Ligase</keyword>
<comment type="caution">
    <text evidence="7">The sequence shown here is derived from an EMBL/GenBank/DDBJ whole genome shotgun (WGS) entry which is preliminary data.</text>
</comment>
<feature type="transmembrane region" description="Helical" evidence="5">
    <location>
        <begin position="315"/>
        <end position="334"/>
    </location>
</feature>
<feature type="domain" description="O-antigen ligase-related" evidence="6">
    <location>
        <begin position="167"/>
        <end position="301"/>
    </location>
</feature>
<evidence type="ECO:0000313" key="7">
    <source>
        <dbReference type="EMBL" id="MUH36914.1"/>
    </source>
</evidence>
<dbReference type="OrthoDB" id="695378at2"/>
<feature type="transmembrane region" description="Helical" evidence="5">
    <location>
        <begin position="163"/>
        <end position="187"/>
    </location>
</feature>
<sequence length="367" mass="41762">MKFLKYLILSLFILNLPGIGLVVLGSVVGSLLSYLSFILLFVYYIFYLKGKINVWLMLIGVTYFLISGLQLYFNVDERAFYIMFIKFIILVTFGSSFFASVKTNDLVFFVMLGVLSIIGNAFLFSDDYGRYAGFYLNPNAAGFVCITGYALCFDLKKSKIKTFFQMIFTIAGLLTFSRTFILAWIVLNLLSLRISIKNAKILGIGLAIALLTLTFGELLNLNGLRFKQYQSVLQNDSSAEVLQEGSRTETWAVFYKEIFNNPLFGNGFGKFQGGGIHGLGTHNTYLLIIGEAGIIPFLLFLSFIFYLLFWSNKLFSLNPSLFLLSISLSLYLLTSHNYFDTYFKLCITMFLYQKIQFLRKQTNFSTN</sequence>
<feature type="transmembrane region" description="Helical" evidence="5">
    <location>
        <begin position="106"/>
        <end position="125"/>
    </location>
</feature>
<keyword evidence="2 5" id="KW-0812">Transmembrane</keyword>